<evidence type="ECO:0000256" key="3">
    <source>
        <dbReference type="ARBA" id="ARBA00022741"/>
    </source>
</evidence>
<comment type="similarity">
    <text evidence="1">Belongs to the ABC transporter superfamily.</text>
</comment>
<dbReference type="SMART" id="SM00382">
    <property type="entry name" value="AAA"/>
    <property type="match status" value="1"/>
</dbReference>
<dbReference type="GO" id="GO:0015833">
    <property type="term" value="P:peptide transport"/>
    <property type="evidence" value="ECO:0007669"/>
    <property type="project" value="InterPro"/>
</dbReference>
<dbReference type="InterPro" id="IPR013563">
    <property type="entry name" value="Oligopep_ABC_C"/>
</dbReference>
<dbReference type="NCBIfam" id="TIGR01727">
    <property type="entry name" value="oligo_HPY"/>
    <property type="match status" value="1"/>
</dbReference>
<feature type="region of interest" description="Disordered" evidence="5">
    <location>
        <begin position="1"/>
        <end position="22"/>
    </location>
</feature>
<dbReference type="PROSITE" id="PS50893">
    <property type="entry name" value="ABC_TRANSPORTER_2"/>
    <property type="match status" value="1"/>
</dbReference>
<dbReference type="PANTHER" id="PTHR43776:SF7">
    <property type="entry name" value="D,D-DIPEPTIDE TRANSPORT ATP-BINDING PROTEIN DDPF-RELATED"/>
    <property type="match status" value="1"/>
</dbReference>
<dbReference type="OrthoDB" id="9802264at2"/>
<evidence type="ECO:0000256" key="4">
    <source>
        <dbReference type="ARBA" id="ARBA00022840"/>
    </source>
</evidence>
<evidence type="ECO:0000256" key="5">
    <source>
        <dbReference type="SAM" id="MobiDB-lite"/>
    </source>
</evidence>
<dbReference type="Proteomes" id="UP000250369">
    <property type="component" value="Unassembled WGS sequence"/>
</dbReference>
<dbReference type="RefSeq" id="WP_113032077.1">
    <property type="nucleotide sequence ID" value="NZ_QMFB01000009.1"/>
</dbReference>
<dbReference type="Pfam" id="PF08352">
    <property type="entry name" value="oligo_HPY"/>
    <property type="match status" value="1"/>
</dbReference>
<dbReference type="InterPro" id="IPR003593">
    <property type="entry name" value="AAA+_ATPase"/>
</dbReference>
<dbReference type="PROSITE" id="PS00211">
    <property type="entry name" value="ABC_TRANSPORTER_1"/>
    <property type="match status" value="1"/>
</dbReference>
<feature type="domain" description="ABC transporter" evidence="6">
    <location>
        <begin position="28"/>
        <end position="283"/>
    </location>
</feature>
<reference evidence="7 8" key="1">
    <citation type="journal article" date="2009" name="Int. J. Syst. Evol. Microbiol.">
        <title>Paenibacillus contaminans sp. nov., isolated from a contaminated laboratory plate.</title>
        <authorList>
            <person name="Chou J.H."/>
            <person name="Lee J.H."/>
            <person name="Lin M.C."/>
            <person name="Chang P.S."/>
            <person name="Arun A.B."/>
            <person name="Young C.C."/>
            <person name="Chen W.M."/>
        </authorList>
    </citation>
    <scope>NUCLEOTIDE SEQUENCE [LARGE SCALE GENOMIC DNA]</scope>
    <source>
        <strain evidence="7 8">CKOBP-6</strain>
    </source>
</reference>
<sequence>MTTSTQSNHSDQRKQSDPATSGQDDIILDIRHLKKYYPVYKGFLKKVVGHVKAVDDVSLFVRKGETLGLVGESGCGKTTLGKTIVRLHQPTAGELRYRFEDGGMRDILKLNREESFQIRKKIQIVFQDPYSSLNPVKTIYESFDEPLRKHNMGNRAERKAIISRLLESVNLRPEYMYRYPNEFSGGQRQRICIARALCINPDVIVCDEPVSALDVSIQAQVLNLMKDLQQELKLTYIFIAHDLSVVEYMSDRIAVMYLGQVVELAESGALYQTPQHPYTEALLSAVPTPDLNKKKDRIVLKGDVPSPVNPPGGCRFHTRCHLCQDRCRTEIPALRKVKGTDDHFVACHLAETEDAI</sequence>
<dbReference type="PANTHER" id="PTHR43776">
    <property type="entry name" value="TRANSPORT ATP-BINDING PROTEIN"/>
    <property type="match status" value="1"/>
</dbReference>
<dbReference type="AlphaFoldDB" id="A0A329MKL6"/>
<evidence type="ECO:0000313" key="8">
    <source>
        <dbReference type="Proteomes" id="UP000250369"/>
    </source>
</evidence>
<name>A0A329MKL6_9BACL</name>
<evidence type="ECO:0000313" key="7">
    <source>
        <dbReference type="EMBL" id="RAV20180.1"/>
    </source>
</evidence>
<gene>
    <name evidence="7" type="ORF">DQG23_17090</name>
</gene>
<dbReference type="GO" id="GO:0016887">
    <property type="term" value="F:ATP hydrolysis activity"/>
    <property type="evidence" value="ECO:0007669"/>
    <property type="project" value="InterPro"/>
</dbReference>
<dbReference type="NCBIfam" id="NF008453">
    <property type="entry name" value="PRK11308.1"/>
    <property type="match status" value="1"/>
</dbReference>
<evidence type="ECO:0000256" key="2">
    <source>
        <dbReference type="ARBA" id="ARBA00022448"/>
    </source>
</evidence>
<dbReference type="InterPro" id="IPR027417">
    <property type="entry name" value="P-loop_NTPase"/>
</dbReference>
<dbReference type="InterPro" id="IPR003439">
    <property type="entry name" value="ABC_transporter-like_ATP-bd"/>
</dbReference>
<keyword evidence="8" id="KW-1185">Reference proteome</keyword>
<dbReference type="InterPro" id="IPR017871">
    <property type="entry name" value="ABC_transporter-like_CS"/>
</dbReference>
<accession>A0A329MKL6</accession>
<dbReference type="GO" id="GO:0005524">
    <property type="term" value="F:ATP binding"/>
    <property type="evidence" value="ECO:0007669"/>
    <property type="project" value="UniProtKB-KW"/>
</dbReference>
<dbReference type="EMBL" id="QMFB01000009">
    <property type="protein sequence ID" value="RAV20180.1"/>
    <property type="molecule type" value="Genomic_DNA"/>
</dbReference>
<dbReference type="Pfam" id="PF00005">
    <property type="entry name" value="ABC_tran"/>
    <property type="match status" value="1"/>
</dbReference>
<evidence type="ECO:0000256" key="1">
    <source>
        <dbReference type="ARBA" id="ARBA00005417"/>
    </source>
</evidence>
<keyword evidence="2" id="KW-0813">Transport</keyword>
<keyword evidence="3" id="KW-0547">Nucleotide-binding</keyword>
<comment type="caution">
    <text evidence="7">The sequence shown here is derived from an EMBL/GenBank/DDBJ whole genome shotgun (WGS) entry which is preliminary data.</text>
</comment>
<evidence type="ECO:0000259" key="6">
    <source>
        <dbReference type="PROSITE" id="PS50893"/>
    </source>
</evidence>
<dbReference type="Gene3D" id="3.40.50.300">
    <property type="entry name" value="P-loop containing nucleotide triphosphate hydrolases"/>
    <property type="match status" value="1"/>
</dbReference>
<keyword evidence="4 7" id="KW-0067">ATP-binding</keyword>
<dbReference type="CDD" id="cd03257">
    <property type="entry name" value="ABC_NikE_OppD_transporters"/>
    <property type="match status" value="1"/>
</dbReference>
<dbReference type="SUPFAM" id="SSF52540">
    <property type="entry name" value="P-loop containing nucleoside triphosphate hydrolases"/>
    <property type="match status" value="1"/>
</dbReference>
<dbReference type="FunFam" id="3.40.50.300:FF:000016">
    <property type="entry name" value="Oligopeptide ABC transporter ATP-binding component"/>
    <property type="match status" value="1"/>
</dbReference>
<proteinExistence type="inferred from homology"/>
<dbReference type="InterPro" id="IPR050319">
    <property type="entry name" value="ABC_transp_ATP-bind"/>
</dbReference>
<dbReference type="GO" id="GO:0055085">
    <property type="term" value="P:transmembrane transport"/>
    <property type="evidence" value="ECO:0007669"/>
    <property type="project" value="UniProtKB-ARBA"/>
</dbReference>
<organism evidence="7 8">
    <name type="scientific">Paenibacillus contaminans</name>
    <dbReference type="NCBI Taxonomy" id="450362"/>
    <lineage>
        <taxon>Bacteria</taxon>
        <taxon>Bacillati</taxon>
        <taxon>Bacillota</taxon>
        <taxon>Bacilli</taxon>
        <taxon>Bacillales</taxon>
        <taxon>Paenibacillaceae</taxon>
        <taxon>Paenibacillus</taxon>
    </lineage>
</organism>
<protein>
    <submittedName>
        <fullName evidence="7">Peptide ABC transporter ATP-binding protein</fullName>
    </submittedName>
</protein>